<reference evidence="1 2" key="1">
    <citation type="submission" date="2016-03" db="EMBL/GenBank/DDBJ databases">
        <title>Choanephora cucurbitarum.</title>
        <authorList>
            <person name="Min B."/>
            <person name="Park H."/>
            <person name="Park J.-H."/>
            <person name="Shin H.-D."/>
            <person name="Choi I.-G."/>
        </authorList>
    </citation>
    <scope>NUCLEOTIDE SEQUENCE [LARGE SCALE GENOMIC DNA]</scope>
    <source>
        <strain evidence="1 2">KUS-F28377</strain>
    </source>
</reference>
<keyword evidence="2" id="KW-1185">Reference proteome</keyword>
<comment type="caution">
    <text evidence="1">The sequence shown here is derived from an EMBL/GenBank/DDBJ whole genome shotgun (WGS) entry which is preliminary data.</text>
</comment>
<accession>A0A1C7MYE9</accession>
<dbReference type="AlphaFoldDB" id="A0A1C7MYE9"/>
<dbReference type="OrthoDB" id="10621460at2759"/>
<sequence length="473" mass="51501">MLPWTPDIAQMKSQITSDSYAQSDHTNSVILFQSTPKMKTLAKSDTSYTTGPAISDQHFSTEFFKLKRSLPIGSFNAKDIHNKRTSFTQLLQIQPSNLSNRFKKRHYGNTNQAYSHISECIAITVTEVVPAYNTVYDVTEVLTSYFTRQTVAVLTINDIVVRTTTDTSTFSVLSHSVYTSTYPASYLILKELKTTLTSPSTFVSVYSYLETSNFITTELIAQDYLFDSTLEFTYPVAEDAYRETTDTIYVVDTSYYTTVTKSTISLIPPITSLSIRTKASIVYEPKTYFVTVTVTSSQTTTLPVTREIYSTLTLKNTSTLSIIIPSIITSIQRETTIVPVTIATTLTTTTATTTTALITTTVVSITTAAVPTTITATTTSTVASILVSTTTRVNAVTDTVTNVLTATVTNAITSTVASTVTSISTSLITNTITNTVTSPVTNVLVSLFTDTITNALTSTNTVISTLTDTLTSV</sequence>
<feature type="non-terminal residue" evidence="1">
    <location>
        <position position="473"/>
    </location>
</feature>
<evidence type="ECO:0000313" key="1">
    <source>
        <dbReference type="EMBL" id="OBZ81860.1"/>
    </source>
</evidence>
<dbReference type="EMBL" id="LUGH01001028">
    <property type="protein sequence ID" value="OBZ81860.1"/>
    <property type="molecule type" value="Genomic_DNA"/>
</dbReference>
<evidence type="ECO:0000313" key="2">
    <source>
        <dbReference type="Proteomes" id="UP000093000"/>
    </source>
</evidence>
<dbReference type="Proteomes" id="UP000093000">
    <property type="component" value="Unassembled WGS sequence"/>
</dbReference>
<gene>
    <name evidence="1" type="ORF">A0J61_10089</name>
</gene>
<dbReference type="STRING" id="101091.A0A1C7MYE9"/>
<protein>
    <submittedName>
        <fullName evidence="1">Uncharacterized protein</fullName>
    </submittedName>
</protein>
<organism evidence="1 2">
    <name type="scientific">Choanephora cucurbitarum</name>
    <dbReference type="NCBI Taxonomy" id="101091"/>
    <lineage>
        <taxon>Eukaryota</taxon>
        <taxon>Fungi</taxon>
        <taxon>Fungi incertae sedis</taxon>
        <taxon>Mucoromycota</taxon>
        <taxon>Mucoromycotina</taxon>
        <taxon>Mucoromycetes</taxon>
        <taxon>Mucorales</taxon>
        <taxon>Mucorineae</taxon>
        <taxon>Choanephoraceae</taxon>
        <taxon>Choanephoroideae</taxon>
        <taxon>Choanephora</taxon>
    </lineage>
</organism>
<proteinExistence type="predicted"/>
<name>A0A1C7MYE9_9FUNG</name>
<dbReference type="InParanoid" id="A0A1C7MYE9"/>